<dbReference type="Pfam" id="PF16886">
    <property type="entry name" value="ATP-synt_ab_Xtn"/>
    <property type="match status" value="1"/>
</dbReference>
<dbReference type="InterPro" id="IPR024034">
    <property type="entry name" value="ATPase_F1/V1_b/a_C"/>
</dbReference>
<keyword evidence="5 7" id="KW-1278">Translocase</keyword>
<dbReference type="SUPFAM" id="SSF52540">
    <property type="entry name" value="P-loop containing nucleoside triphosphate hydrolases"/>
    <property type="match status" value="1"/>
</dbReference>
<dbReference type="InterPro" id="IPR023366">
    <property type="entry name" value="ATP_synth_asu-like_sf"/>
</dbReference>
<evidence type="ECO:0000256" key="3">
    <source>
        <dbReference type="ARBA" id="ARBA00022741"/>
    </source>
</evidence>
<evidence type="ECO:0000256" key="1">
    <source>
        <dbReference type="ARBA" id="ARBA00008936"/>
    </source>
</evidence>
<dbReference type="Pfam" id="PF22919">
    <property type="entry name" value="ATP-synt_VA_C"/>
    <property type="match status" value="1"/>
</dbReference>
<keyword evidence="3 7" id="KW-0547">Nucleotide-binding</keyword>
<name>A0A1X7I6Y4_9BACT</name>
<dbReference type="Pfam" id="PF02874">
    <property type="entry name" value="ATP-synt_ab_N"/>
    <property type="match status" value="1"/>
</dbReference>
<evidence type="ECO:0000256" key="2">
    <source>
        <dbReference type="ARBA" id="ARBA00022448"/>
    </source>
</evidence>
<dbReference type="GO" id="GO:0046933">
    <property type="term" value="F:proton-transporting ATP synthase activity, rotational mechanism"/>
    <property type="evidence" value="ECO:0007669"/>
    <property type="project" value="UniProtKB-UniRule"/>
</dbReference>
<dbReference type="InterPro" id="IPR004100">
    <property type="entry name" value="ATPase_F1/V1/A1_a/bsu_N"/>
</dbReference>
<dbReference type="RefSeq" id="WP_085543423.1">
    <property type="nucleotide sequence ID" value="NZ_FXBB01000001.1"/>
</dbReference>
<evidence type="ECO:0000256" key="4">
    <source>
        <dbReference type="ARBA" id="ARBA00022840"/>
    </source>
</evidence>
<dbReference type="InterPro" id="IPR020003">
    <property type="entry name" value="ATPase_a/bsu_AS"/>
</dbReference>
<dbReference type="EC" id="7.1.2.2" evidence="7"/>
<dbReference type="Gene3D" id="2.40.50.100">
    <property type="match status" value="1"/>
</dbReference>
<evidence type="ECO:0000259" key="9">
    <source>
        <dbReference type="Pfam" id="PF02874"/>
    </source>
</evidence>
<feature type="domain" description="ATP synthase A/B type C-terminal" evidence="11">
    <location>
        <begin position="444"/>
        <end position="534"/>
    </location>
</feature>
<evidence type="ECO:0000259" key="8">
    <source>
        <dbReference type="Pfam" id="PF00006"/>
    </source>
</evidence>
<evidence type="ECO:0000259" key="11">
    <source>
        <dbReference type="Pfam" id="PF22919"/>
    </source>
</evidence>
<protein>
    <recommendedName>
        <fullName evidence="7">V-type ATP synthase alpha chain</fullName>
        <ecNumber evidence="7">7.1.2.2</ecNumber>
    </recommendedName>
    <alternativeName>
        <fullName evidence="7">V-ATPase subunit A</fullName>
    </alternativeName>
</protein>
<dbReference type="CDD" id="cd18111">
    <property type="entry name" value="ATP-synt_V_A-type_alpha_C"/>
    <property type="match status" value="1"/>
</dbReference>
<dbReference type="SUPFAM" id="SSF47917">
    <property type="entry name" value="C-terminal domain of alpha and beta subunits of F1 ATP synthase"/>
    <property type="match status" value="1"/>
</dbReference>
<feature type="domain" description="ATPsynthase alpha/beta subunit barrel-sandwich" evidence="10">
    <location>
        <begin position="108"/>
        <end position="191"/>
    </location>
</feature>
<dbReference type="PANTHER" id="PTHR43607:SF1">
    <property type="entry name" value="H(+)-TRANSPORTING TWO-SECTOR ATPASE"/>
    <property type="match status" value="1"/>
</dbReference>
<dbReference type="Gene3D" id="2.40.30.20">
    <property type="match status" value="1"/>
</dbReference>
<dbReference type="HAMAP" id="MF_00309">
    <property type="entry name" value="ATP_synth_A_arch"/>
    <property type="match status" value="1"/>
</dbReference>
<evidence type="ECO:0000259" key="10">
    <source>
        <dbReference type="Pfam" id="PF16886"/>
    </source>
</evidence>
<evidence type="ECO:0000256" key="6">
    <source>
        <dbReference type="ARBA" id="ARBA00023065"/>
    </source>
</evidence>
<evidence type="ECO:0000313" key="12">
    <source>
        <dbReference type="EMBL" id="SMG09595.1"/>
    </source>
</evidence>
<dbReference type="Proteomes" id="UP000193355">
    <property type="component" value="Unassembled WGS sequence"/>
</dbReference>
<keyword evidence="4 7" id="KW-0067">ATP-binding</keyword>
<comment type="catalytic activity">
    <reaction evidence="7">
        <text>ATP + H2O + 4 H(+)(in) = ADP + phosphate + 5 H(+)(out)</text>
        <dbReference type="Rhea" id="RHEA:57720"/>
        <dbReference type="ChEBI" id="CHEBI:15377"/>
        <dbReference type="ChEBI" id="CHEBI:15378"/>
        <dbReference type="ChEBI" id="CHEBI:30616"/>
        <dbReference type="ChEBI" id="CHEBI:43474"/>
        <dbReference type="ChEBI" id="CHEBI:456216"/>
        <dbReference type="EC" id="7.1.2.2"/>
    </reaction>
</comment>
<dbReference type="NCBIfam" id="NF003220">
    <property type="entry name" value="PRK04192.1"/>
    <property type="match status" value="1"/>
</dbReference>
<evidence type="ECO:0000313" key="13">
    <source>
        <dbReference type="Proteomes" id="UP000193355"/>
    </source>
</evidence>
<feature type="binding site" evidence="7">
    <location>
        <begin position="229"/>
        <end position="236"/>
    </location>
    <ligand>
        <name>ATP</name>
        <dbReference type="ChEBI" id="CHEBI:30616"/>
    </ligand>
</feature>
<feature type="domain" description="ATPase F1/V1/A1 complex alpha/beta subunit nucleotide-binding" evidence="8">
    <location>
        <begin position="209"/>
        <end position="432"/>
    </location>
</feature>
<organism evidence="12 13">
    <name type="scientific">Dethiosulfovibrio salsuginis</name>
    <dbReference type="NCBI Taxonomy" id="561720"/>
    <lineage>
        <taxon>Bacteria</taxon>
        <taxon>Thermotogati</taxon>
        <taxon>Synergistota</taxon>
        <taxon>Synergistia</taxon>
        <taxon>Synergistales</taxon>
        <taxon>Dethiosulfovibrionaceae</taxon>
        <taxon>Dethiosulfovibrio</taxon>
    </lineage>
</organism>
<dbReference type="GO" id="GO:0042777">
    <property type="term" value="P:proton motive force-driven plasma membrane ATP synthesis"/>
    <property type="evidence" value="ECO:0007669"/>
    <property type="project" value="UniProtKB-UniRule"/>
</dbReference>
<dbReference type="EMBL" id="FXBB01000001">
    <property type="protein sequence ID" value="SMG09595.1"/>
    <property type="molecule type" value="Genomic_DNA"/>
</dbReference>
<dbReference type="AlphaFoldDB" id="A0A1X7I6Y4"/>
<dbReference type="InterPro" id="IPR055190">
    <property type="entry name" value="ATP-synt_VA_C"/>
</dbReference>
<evidence type="ECO:0000256" key="7">
    <source>
        <dbReference type="HAMAP-Rule" id="MF_00309"/>
    </source>
</evidence>
<dbReference type="InterPro" id="IPR031686">
    <property type="entry name" value="ATP-synth_a_Xtn"/>
</dbReference>
<dbReference type="Gene3D" id="3.40.50.300">
    <property type="entry name" value="P-loop containing nucleotide triphosphate hydrolases"/>
    <property type="match status" value="1"/>
</dbReference>
<dbReference type="InterPro" id="IPR027417">
    <property type="entry name" value="P-loop_NTPase"/>
</dbReference>
<dbReference type="Gene3D" id="1.10.1140.10">
    <property type="entry name" value="Bovine Mitochondrial F1-atpase, Atp Synthase Beta Chain, Chain D, domain 3"/>
    <property type="match status" value="1"/>
</dbReference>
<feature type="domain" description="ATPase F1/V1/A1 complex alpha/beta subunit N-terminal" evidence="9">
    <location>
        <begin position="10"/>
        <end position="69"/>
    </location>
</feature>
<keyword evidence="6 7" id="KW-0406">Ion transport</keyword>
<keyword evidence="7" id="KW-0375">Hydrogen ion transport</keyword>
<keyword evidence="2 7" id="KW-0813">Transport</keyword>
<comment type="similarity">
    <text evidence="1 7">Belongs to the ATPase alpha/beta chains family.</text>
</comment>
<reference evidence="13" key="1">
    <citation type="submission" date="2017-04" db="EMBL/GenBank/DDBJ databases">
        <authorList>
            <person name="Varghese N."/>
            <person name="Submissions S."/>
        </authorList>
    </citation>
    <scope>NUCLEOTIDE SEQUENCE [LARGE SCALE GENOMIC DNA]</scope>
    <source>
        <strain evidence="13">USBA 82</strain>
    </source>
</reference>
<keyword evidence="7" id="KW-0066">ATP synthesis</keyword>
<sequence>MNNKSSIWGIAGPVVKTIVDFSVLMYEVVYVGPQMLLGEIVRVKGKLVDIQIYETPDGLSVGDTILFSGKLLSVELGPGLLGSVLDGIGRPLRTLGADGDFLERGKLIPSIDHSKKWHFIPMVSSGDRVSPGDVIGVVRECQAIENLITVPPDQNGGILAYIAPEGDYDLDYPVAIYDEINLFMVQRWDVRRARPILERLPLSSPLITGQRVLDTLFPVAQGGAAVLPGGFGTGKTVTQQSVAKWCNADVIVYIGCGERGNEMTEVLEEFPSLKDPYRDAPLMERMVLIANTSNMPVAAREASVYLGMTVAEYYRDMGLSVAVMADSTSRWAEALREIGGRLEEMPGEEGYPAYLGTRLAEYYERAGRASVLGKPNREGAITVINAVSPAGGDFSEPVTQASLRLSGTFWALDKSLAHQRHFPSINWNQSYSLYDKELEAFFCEVSPDWHTLRSFLKEKLSSEKALKSLVQLVGRDGLSERDKWTLAFVDIIKAVYLQQNAFDPADASCSIKNQEALMSCLRDLDRVVLDAISSGLSCDFVYDRPIIRDLLSLRGLTPNDLRQSFVLWLDSLKEDIKSSTVVISDETV</sequence>
<dbReference type="InterPro" id="IPR022878">
    <property type="entry name" value="V-ATPase_asu"/>
</dbReference>
<evidence type="ECO:0000256" key="5">
    <source>
        <dbReference type="ARBA" id="ARBA00022967"/>
    </source>
</evidence>
<keyword evidence="13" id="KW-1185">Reference proteome</keyword>
<dbReference type="InterPro" id="IPR000194">
    <property type="entry name" value="ATPase_F1/V1/A1_a/bsu_nucl-bd"/>
</dbReference>
<dbReference type="Pfam" id="PF00006">
    <property type="entry name" value="ATP-synt_ab"/>
    <property type="match status" value="1"/>
</dbReference>
<dbReference type="OrthoDB" id="9803053at2"/>
<dbReference type="CDD" id="cd01134">
    <property type="entry name" value="V_A-ATPase_A"/>
    <property type="match status" value="1"/>
</dbReference>
<dbReference type="PANTHER" id="PTHR43607">
    <property type="entry name" value="V-TYPE PROTON ATPASE CATALYTIC SUBUNIT A"/>
    <property type="match status" value="1"/>
</dbReference>
<dbReference type="GO" id="GO:0005524">
    <property type="term" value="F:ATP binding"/>
    <property type="evidence" value="ECO:0007669"/>
    <property type="project" value="UniProtKB-UniRule"/>
</dbReference>
<dbReference type="GO" id="GO:0046961">
    <property type="term" value="F:proton-transporting ATPase activity, rotational mechanism"/>
    <property type="evidence" value="ECO:0007669"/>
    <property type="project" value="InterPro"/>
</dbReference>
<gene>
    <name evidence="7" type="primary">atpA</name>
    <name evidence="12" type="ORF">SAMN06275492_101133</name>
</gene>
<accession>A0A1X7I6Y4</accession>
<dbReference type="PROSITE" id="PS00152">
    <property type="entry name" value="ATPASE_ALPHA_BETA"/>
    <property type="match status" value="1"/>
</dbReference>
<proteinExistence type="inferred from homology"/>
<dbReference type="STRING" id="561720.SAMN06275492_101133"/>
<comment type="function">
    <text evidence="7">Produces ATP from ADP in the presence of a proton gradient across the membrane. The V-type alpha chain is a catalytic subunit.</text>
</comment>